<sequence>MAETEKKASKKSWFKGLKAEFRKIIWVDNKTLGKQTVAVVAISAVTCGLITLVDSAVIEFVNLLIK</sequence>
<dbReference type="GO" id="GO:0008320">
    <property type="term" value="F:protein transmembrane transporter activity"/>
    <property type="evidence" value="ECO:0007669"/>
    <property type="project" value="InterPro"/>
</dbReference>
<dbReference type="EMBL" id="CZAL01000003">
    <property type="protein sequence ID" value="CUO90999.1"/>
    <property type="molecule type" value="Genomic_DNA"/>
</dbReference>
<dbReference type="EMBL" id="CYYV01000004">
    <property type="protein sequence ID" value="CUN96350.1"/>
    <property type="molecule type" value="Genomic_DNA"/>
</dbReference>
<dbReference type="RefSeq" id="WP_022463243.1">
    <property type="nucleotide sequence ID" value="NZ_CABJFB010000001.1"/>
</dbReference>
<protein>
    <submittedName>
        <fullName evidence="10">Preprotein translocase subunit SecE</fullName>
    </submittedName>
</protein>
<keyword evidence="3 8" id="KW-0812">Transmembrane</keyword>
<evidence type="ECO:0000313" key="12">
    <source>
        <dbReference type="EMBL" id="MCG4766328.1"/>
    </source>
</evidence>
<evidence type="ECO:0000256" key="5">
    <source>
        <dbReference type="ARBA" id="ARBA00022989"/>
    </source>
</evidence>
<name>A0A174J1N5_9FIRM</name>
<dbReference type="InterPro" id="IPR005807">
    <property type="entry name" value="SecE_bac"/>
</dbReference>
<dbReference type="Proteomes" id="UP000095706">
    <property type="component" value="Unassembled WGS sequence"/>
</dbReference>
<evidence type="ECO:0000256" key="6">
    <source>
        <dbReference type="ARBA" id="ARBA00023010"/>
    </source>
</evidence>
<dbReference type="Proteomes" id="UP001199915">
    <property type="component" value="Unassembled WGS sequence"/>
</dbReference>
<dbReference type="EMBL" id="JAKNFS010000017">
    <property type="protein sequence ID" value="MCG4766328.1"/>
    <property type="molecule type" value="Genomic_DNA"/>
</dbReference>
<evidence type="ECO:0000313" key="16">
    <source>
        <dbReference type="Proteomes" id="UP000768180"/>
    </source>
</evidence>
<dbReference type="GO" id="GO:0009306">
    <property type="term" value="P:protein secretion"/>
    <property type="evidence" value="ECO:0007669"/>
    <property type="project" value="InterPro"/>
</dbReference>
<evidence type="ECO:0000256" key="1">
    <source>
        <dbReference type="ARBA" id="ARBA00004370"/>
    </source>
</evidence>
<evidence type="ECO:0000313" key="14">
    <source>
        <dbReference type="Proteomes" id="UP000095706"/>
    </source>
</evidence>
<dbReference type="Proteomes" id="UP000768180">
    <property type="component" value="Unassembled WGS sequence"/>
</dbReference>
<reference evidence="13 16" key="2">
    <citation type="journal article" date="2020" name="Cell Host Microbe">
        <title>Functional and Genomic Variation between Human-Derived Isolates of Lachnospiraceae Reveals Inter- and Intra-Species Diversity.</title>
        <authorList>
            <person name="Sorbara M.T."/>
            <person name="Littmann E.R."/>
            <person name="Fontana E."/>
            <person name="Moody T.U."/>
            <person name="Kohout C.E."/>
            <person name="Gjonbalaj M."/>
            <person name="Eaton V."/>
            <person name="Seok R."/>
            <person name="Leiner I.M."/>
            <person name="Pamer E.G."/>
        </authorList>
    </citation>
    <scope>NUCLEOTIDE SEQUENCE [LARGE SCALE GENOMIC DNA]</scope>
    <source>
        <strain evidence="13 16">MSK.14.54</strain>
    </source>
</reference>
<dbReference type="EMBL" id="JAAITQ010000016">
    <property type="protein sequence ID" value="NSE16673.1"/>
    <property type="molecule type" value="Genomic_DNA"/>
</dbReference>
<evidence type="ECO:0000256" key="7">
    <source>
        <dbReference type="ARBA" id="ARBA00023136"/>
    </source>
</evidence>
<dbReference type="NCBIfam" id="TIGR00964">
    <property type="entry name" value="secE_bact"/>
    <property type="match status" value="1"/>
</dbReference>
<dbReference type="Gene3D" id="1.20.5.1030">
    <property type="entry name" value="Preprotein translocase secy subunit"/>
    <property type="match status" value="1"/>
</dbReference>
<evidence type="ECO:0000313" key="10">
    <source>
        <dbReference type="EMBL" id="CUO90999.1"/>
    </source>
</evidence>
<evidence type="ECO:0000313" key="15">
    <source>
        <dbReference type="Proteomes" id="UP000095709"/>
    </source>
</evidence>
<feature type="transmembrane region" description="Helical" evidence="8">
    <location>
        <begin position="37"/>
        <end position="65"/>
    </location>
</feature>
<comment type="subcellular location">
    <subcellularLocation>
        <location evidence="1">Membrane</location>
    </subcellularLocation>
</comment>
<dbReference type="AlphaFoldDB" id="A0A174J1N5"/>
<reference evidence="11" key="4">
    <citation type="submission" date="2021-02" db="EMBL/GenBank/DDBJ databases">
        <title>Metagenome-assembled genomes from human diarrheal sample B26.</title>
        <authorList>
            <person name="Ateba T.P."/>
            <person name="Alayande K.A."/>
            <person name="Mwanza M."/>
        </authorList>
    </citation>
    <scope>NUCLEOTIDE SEQUENCE</scope>
    <source>
        <strain evidence="11">06WH</strain>
    </source>
</reference>
<gene>
    <name evidence="11" type="primary">secE</name>
    <name evidence="9" type="ORF">ERS852406_01010</name>
    <name evidence="10" type="ORF">ERS852498_00789</name>
    <name evidence="13" type="ORF">G5B05_09685</name>
    <name evidence="11" type="ORF">JTJ23_04480</name>
    <name evidence="12" type="ORF">L0N21_12540</name>
</gene>
<evidence type="ECO:0000313" key="11">
    <source>
        <dbReference type="EMBL" id="MBN2952852.1"/>
    </source>
</evidence>
<evidence type="ECO:0000313" key="9">
    <source>
        <dbReference type="EMBL" id="CUN96350.1"/>
    </source>
</evidence>
<dbReference type="EMBL" id="JAFHBD010000015">
    <property type="protein sequence ID" value="MBN2952852.1"/>
    <property type="molecule type" value="Genomic_DNA"/>
</dbReference>
<reference evidence="14 15" key="1">
    <citation type="submission" date="2015-09" db="EMBL/GenBank/DDBJ databases">
        <authorList>
            <consortium name="Pathogen Informatics"/>
        </authorList>
    </citation>
    <scope>NUCLEOTIDE SEQUENCE [LARGE SCALE GENOMIC DNA]</scope>
    <source>
        <strain evidence="9 14">2789STDY5608849</strain>
        <strain evidence="10 15">2789STDY5834885</strain>
    </source>
</reference>
<reference evidence="13" key="3">
    <citation type="submission" date="2020-02" db="EMBL/GenBank/DDBJ databases">
        <authorList>
            <person name="Littmann E."/>
            <person name="Sorbara M."/>
        </authorList>
    </citation>
    <scope>NUCLEOTIDE SEQUENCE</scope>
    <source>
        <strain evidence="13">MSK.14.54</strain>
    </source>
</reference>
<dbReference type="Proteomes" id="UP000737612">
    <property type="component" value="Unassembled WGS sequence"/>
</dbReference>
<evidence type="ECO:0000256" key="3">
    <source>
        <dbReference type="ARBA" id="ARBA00022692"/>
    </source>
</evidence>
<dbReference type="Pfam" id="PF00584">
    <property type="entry name" value="SecE"/>
    <property type="match status" value="1"/>
</dbReference>
<dbReference type="STRING" id="1150298.ERS852406_01010"/>
<proteinExistence type="predicted"/>
<keyword evidence="6" id="KW-0811">Translocation</keyword>
<dbReference type="InterPro" id="IPR001901">
    <property type="entry name" value="Translocase_SecE/Sec61-g"/>
</dbReference>
<reference evidence="12" key="5">
    <citation type="submission" date="2022-01" db="EMBL/GenBank/DDBJ databases">
        <title>Collection of gut derived symbiotic bacterial strains cultured from healthy donors.</title>
        <authorList>
            <person name="Lin H."/>
            <person name="Kohout C."/>
            <person name="Waligurski E."/>
            <person name="Pamer E.G."/>
        </authorList>
    </citation>
    <scope>NUCLEOTIDE SEQUENCE</scope>
    <source>
        <strain evidence="12">DFI.5.49</strain>
    </source>
</reference>
<organism evidence="10 15">
    <name type="scientific">Fusicatenibacter saccharivorans</name>
    <dbReference type="NCBI Taxonomy" id="1150298"/>
    <lineage>
        <taxon>Bacteria</taxon>
        <taxon>Bacillati</taxon>
        <taxon>Bacillota</taxon>
        <taxon>Clostridia</taxon>
        <taxon>Lachnospirales</taxon>
        <taxon>Lachnospiraceae</taxon>
        <taxon>Fusicatenibacter</taxon>
    </lineage>
</organism>
<keyword evidence="16" id="KW-1185">Reference proteome</keyword>
<keyword evidence="4" id="KW-0653">Protein transport</keyword>
<dbReference type="GO" id="GO:0016020">
    <property type="term" value="C:membrane"/>
    <property type="evidence" value="ECO:0007669"/>
    <property type="project" value="UniProtKB-SubCell"/>
</dbReference>
<keyword evidence="2" id="KW-0813">Transport</keyword>
<dbReference type="Proteomes" id="UP000095709">
    <property type="component" value="Unassembled WGS sequence"/>
</dbReference>
<keyword evidence="5 8" id="KW-1133">Transmembrane helix</keyword>
<evidence type="ECO:0000256" key="2">
    <source>
        <dbReference type="ARBA" id="ARBA00022448"/>
    </source>
</evidence>
<evidence type="ECO:0000256" key="8">
    <source>
        <dbReference type="SAM" id="Phobius"/>
    </source>
</evidence>
<dbReference type="OrthoDB" id="9807958at2"/>
<keyword evidence="7 8" id="KW-0472">Membrane</keyword>
<dbReference type="GO" id="GO:0006886">
    <property type="term" value="P:intracellular protein transport"/>
    <property type="evidence" value="ECO:0007669"/>
    <property type="project" value="InterPro"/>
</dbReference>
<dbReference type="GeneID" id="79856792"/>
<accession>A0A174J1N5</accession>
<evidence type="ECO:0000313" key="13">
    <source>
        <dbReference type="EMBL" id="NSE16673.1"/>
    </source>
</evidence>
<dbReference type="InterPro" id="IPR038379">
    <property type="entry name" value="SecE_sf"/>
</dbReference>
<evidence type="ECO:0000256" key="4">
    <source>
        <dbReference type="ARBA" id="ARBA00022927"/>
    </source>
</evidence>
<dbReference type="GO" id="GO:0006605">
    <property type="term" value="P:protein targeting"/>
    <property type="evidence" value="ECO:0007669"/>
    <property type="project" value="InterPro"/>
</dbReference>